<comment type="caution">
    <text evidence="1">The sequence shown here is derived from an EMBL/GenBank/DDBJ whole genome shotgun (WGS) entry which is preliminary data.</text>
</comment>
<name>A0A4R4EGH6_9BACL</name>
<evidence type="ECO:0000313" key="2">
    <source>
        <dbReference type="Proteomes" id="UP000295418"/>
    </source>
</evidence>
<sequence>MKRILMIGACDKSDLLIYMSKILTTGGYKVLLIDATLNGNYQYAISRISSMPMCEHDGFDLATGFVSQDMIQSYDYVLIDIDHESYLAYYSEHESLVLVANYDRHTIVHNQLLMEHLYQVHGSETIQLCKVIYHTDCHLDENYLDSTLDTVPIAWIEPTITIHYDEYNHAVKLINQFASKVQLKGLSRNYRSNLLSLLRIVSDLEENAIKKALKNAIRRKLS</sequence>
<dbReference type="EMBL" id="SKFG01000010">
    <property type="protein sequence ID" value="TCZ77238.1"/>
    <property type="molecule type" value="Genomic_DNA"/>
</dbReference>
<dbReference type="AlphaFoldDB" id="A0A4R4EGH6"/>
<evidence type="ECO:0000313" key="1">
    <source>
        <dbReference type="EMBL" id="TCZ77238.1"/>
    </source>
</evidence>
<keyword evidence="2" id="KW-1185">Reference proteome</keyword>
<protein>
    <submittedName>
        <fullName evidence="1">Uncharacterized protein</fullName>
    </submittedName>
</protein>
<dbReference type="Proteomes" id="UP000295418">
    <property type="component" value="Unassembled WGS sequence"/>
</dbReference>
<organism evidence="1 2">
    <name type="scientific">Paenibacillus albiflavus</name>
    <dbReference type="NCBI Taxonomy" id="2545760"/>
    <lineage>
        <taxon>Bacteria</taxon>
        <taxon>Bacillati</taxon>
        <taxon>Bacillota</taxon>
        <taxon>Bacilli</taxon>
        <taxon>Bacillales</taxon>
        <taxon>Paenibacillaceae</taxon>
        <taxon>Paenibacillus</taxon>
    </lineage>
</organism>
<accession>A0A4R4EGH6</accession>
<dbReference type="OrthoDB" id="2610621at2"/>
<dbReference type="RefSeq" id="WP_132418340.1">
    <property type="nucleotide sequence ID" value="NZ_SKFG01000010.1"/>
</dbReference>
<gene>
    <name evidence="1" type="ORF">E0485_12335</name>
</gene>
<reference evidence="1 2" key="1">
    <citation type="submission" date="2019-03" db="EMBL/GenBank/DDBJ databases">
        <authorList>
            <person name="Kim M.K.M."/>
        </authorList>
    </citation>
    <scope>NUCLEOTIDE SEQUENCE [LARGE SCALE GENOMIC DNA]</scope>
    <source>
        <strain evidence="1 2">18JY21-1</strain>
    </source>
</reference>
<proteinExistence type="predicted"/>